<sequence>MKIQISDAAMAVIKPHLDPHTRLLLSYDDGVGPYSHHGLVALQIAFQLVIISDEMPLADYDLAIESPLGPGPIYAKGYSKEFFGNNLKIDFKPNFNLLNLSDDGEVIEDNLQIVDERPKA</sequence>
<reference evidence="2" key="1">
    <citation type="journal article" date="2014" name="Genome Announc.">
        <title>Draft Genome Sequence of Lactobacillus oryzae Strain SG293T.</title>
        <authorList>
            <person name="Tanizawa Y."/>
            <person name="Fujisawa T."/>
            <person name="Mochizuki T."/>
            <person name="Kaminuma E."/>
            <person name="Nakamura Y."/>
            <person name="Tohno M."/>
        </authorList>
    </citation>
    <scope>NUCLEOTIDE SEQUENCE [LARGE SCALE GENOMIC DNA]</scope>
    <source>
        <strain evidence="2">SG293</strain>
    </source>
</reference>
<name>A0A081BIN4_9LACO</name>
<evidence type="ECO:0000259" key="1">
    <source>
        <dbReference type="Pfam" id="PF01521"/>
    </source>
</evidence>
<evidence type="ECO:0000313" key="3">
    <source>
        <dbReference type="Proteomes" id="UP000028700"/>
    </source>
</evidence>
<dbReference type="STRING" id="1291743.LOSG293_140410"/>
<dbReference type="Gene3D" id="2.60.300.12">
    <property type="entry name" value="HesB-like domain"/>
    <property type="match status" value="1"/>
</dbReference>
<dbReference type="InterPro" id="IPR035903">
    <property type="entry name" value="HesB-like_dom_sf"/>
</dbReference>
<proteinExistence type="predicted"/>
<dbReference type="Pfam" id="PF01521">
    <property type="entry name" value="Fe-S_biosyn"/>
    <property type="match status" value="1"/>
</dbReference>
<dbReference type="InterPro" id="IPR000361">
    <property type="entry name" value="ATAP_core_dom"/>
</dbReference>
<dbReference type="eggNOG" id="COG4918">
    <property type="taxonomic scope" value="Bacteria"/>
</dbReference>
<protein>
    <recommendedName>
        <fullName evidence="1">Core domain-containing protein</fullName>
    </recommendedName>
</protein>
<dbReference type="SUPFAM" id="SSF89360">
    <property type="entry name" value="HesB-like domain"/>
    <property type="match status" value="1"/>
</dbReference>
<evidence type="ECO:0000313" key="2">
    <source>
        <dbReference type="EMBL" id="GAK47902.1"/>
    </source>
</evidence>
<dbReference type="AlphaFoldDB" id="A0A081BIN4"/>
<comment type="caution">
    <text evidence="2">The sequence shown here is derived from an EMBL/GenBank/DDBJ whole genome shotgun (WGS) entry which is preliminary data.</text>
</comment>
<dbReference type="EMBL" id="BBJM01000014">
    <property type="protein sequence ID" value="GAK47902.1"/>
    <property type="molecule type" value="Genomic_DNA"/>
</dbReference>
<keyword evidence="3" id="KW-1185">Reference proteome</keyword>
<gene>
    <name evidence="2" type="ORF">LOSG293_140410</name>
</gene>
<organism evidence="2 3">
    <name type="scientific">Secundilactobacillus oryzae JCM 18671</name>
    <dbReference type="NCBI Taxonomy" id="1291743"/>
    <lineage>
        <taxon>Bacteria</taxon>
        <taxon>Bacillati</taxon>
        <taxon>Bacillota</taxon>
        <taxon>Bacilli</taxon>
        <taxon>Lactobacillales</taxon>
        <taxon>Lactobacillaceae</taxon>
        <taxon>Secundilactobacillus</taxon>
    </lineage>
</organism>
<dbReference type="OrthoDB" id="2361502at2"/>
<dbReference type="Proteomes" id="UP000028700">
    <property type="component" value="Unassembled WGS sequence"/>
</dbReference>
<feature type="domain" description="Core" evidence="1">
    <location>
        <begin position="1"/>
        <end position="115"/>
    </location>
</feature>
<accession>A0A081BIN4</accession>
<dbReference type="RefSeq" id="WP_034527749.1">
    <property type="nucleotide sequence ID" value="NZ_BBAZ01000014.1"/>
</dbReference>